<proteinExistence type="predicted"/>
<protein>
    <submittedName>
        <fullName evidence="1">Uncharacterized protein</fullName>
    </submittedName>
</protein>
<accession>M7YHP9</accession>
<sequence length="148" mass="15306">MAASALKMAAICAVLVVILMSAMGQPAMAYVNGQPLACPSAETPCRLACIPACNAFAEKMCSVLCALAPGAGQTCVNQLFTPCQVTCKNLCEPLPGGGAGPYFLPIKSSHVYGSTDGSIEREQASLVPVVNRGPPDFQSTDAMSVCRY</sequence>
<name>M7YHP9_TRIUA</name>
<dbReference type="AlphaFoldDB" id="M7YHP9"/>
<evidence type="ECO:0000313" key="1">
    <source>
        <dbReference type="EMBL" id="EMS49933.1"/>
    </source>
</evidence>
<reference evidence="1" key="1">
    <citation type="journal article" date="2013" name="Nature">
        <title>Draft genome of the wheat A-genome progenitor Triticum urartu.</title>
        <authorList>
            <person name="Ling H.Q."/>
            <person name="Zhao S."/>
            <person name="Liu D."/>
            <person name="Wang J."/>
            <person name="Sun H."/>
            <person name="Zhang C."/>
            <person name="Fan H."/>
            <person name="Li D."/>
            <person name="Dong L."/>
            <person name="Tao Y."/>
            <person name="Gao C."/>
            <person name="Wu H."/>
            <person name="Li Y."/>
            <person name="Cui Y."/>
            <person name="Guo X."/>
            <person name="Zheng S."/>
            <person name="Wang B."/>
            <person name="Yu K."/>
            <person name="Liang Q."/>
            <person name="Yang W."/>
            <person name="Lou X."/>
            <person name="Chen J."/>
            <person name="Feng M."/>
            <person name="Jian J."/>
            <person name="Zhang X."/>
            <person name="Luo G."/>
            <person name="Jiang Y."/>
            <person name="Liu J."/>
            <person name="Wang Z."/>
            <person name="Sha Y."/>
            <person name="Zhang B."/>
            <person name="Wu H."/>
            <person name="Tang D."/>
            <person name="Shen Q."/>
            <person name="Xue P."/>
            <person name="Zou S."/>
            <person name="Wang X."/>
            <person name="Liu X."/>
            <person name="Wang F."/>
            <person name="Yang Y."/>
            <person name="An X."/>
            <person name="Dong Z."/>
            <person name="Zhang K."/>
            <person name="Zhang X."/>
            <person name="Luo M.C."/>
            <person name="Dvorak J."/>
            <person name="Tong Y."/>
            <person name="Wang J."/>
            <person name="Yang H."/>
            <person name="Li Z."/>
            <person name="Wang D."/>
            <person name="Zhang A."/>
            <person name="Wang J."/>
        </authorList>
    </citation>
    <scope>NUCLEOTIDE SEQUENCE</scope>
</reference>
<gene>
    <name evidence="1" type="ORF">TRIUR3_25873</name>
</gene>
<dbReference type="EMBL" id="KD237004">
    <property type="protein sequence ID" value="EMS49933.1"/>
    <property type="molecule type" value="Genomic_DNA"/>
</dbReference>
<dbReference type="OMA" id="PAMAYVN"/>
<organism evidence="1">
    <name type="scientific">Triticum urartu</name>
    <name type="common">Red wild einkorn</name>
    <name type="synonym">Crithodium urartu</name>
    <dbReference type="NCBI Taxonomy" id="4572"/>
    <lineage>
        <taxon>Eukaryota</taxon>
        <taxon>Viridiplantae</taxon>
        <taxon>Streptophyta</taxon>
        <taxon>Embryophyta</taxon>
        <taxon>Tracheophyta</taxon>
        <taxon>Spermatophyta</taxon>
        <taxon>Magnoliopsida</taxon>
        <taxon>Liliopsida</taxon>
        <taxon>Poales</taxon>
        <taxon>Poaceae</taxon>
        <taxon>BOP clade</taxon>
        <taxon>Pooideae</taxon>
        <taxon>Triticodae</taxon>
        <taxon>Triticeae</taxon>
        <taxon>Triticinae</taxon>
        <taxon>Triticum</taxon>
    </lineage>
</organism>